<proteinExistence type="predicted"/>
<evidence type="ECO:0000313" key="1">
    <source>
        <dbReference type="EMBL" id="VEL27447.1"/>
    </source>
</evidence>
<name>A0A3S5AET5_9PLAT</name>
<gene>
    <name evidence="1" type="ORF">PXEA_LOCUS20887</name>
</gene>
<dbReference type="AlphaFoldDB" id="A0A3S5AET5"/>
<reference evidence="1" key="1">
    <citation type="submission" date="2018-11" db="EMBL/GenBank/DDBJ databases">
        <authorList>
            <consortium name="Pathogen Informatics"/>
        </authorList>
    </citation>
    <scope>NUCLEOTIDE SEQUENCE</scope>
</reference>
<keyword evidence="2" id="KW-1185">Reference proteome</keyword>
<comment type="caution">
    <text evidence="1">The sequence shown here is derived from an EMBL/GenBank/DDBJ whole genome shotgun (WGS) entry which is preliminary data.</text>
</comment>
<protein>
    <submittedName>
        <fullName evidence="1">Uncharacterized protein</fullName>
    </submittedName>
</protein>
<accession>A0A3S5AET5</accession>
<sequence>MAEDNMIIETPEGELLYIRQDIQSSPSAESLPCPALLNIETTSGQFDRQAERCQRLSGTEERGGLGECSVDTTGLLDPPSSGLAIFNSRGDRIDDPGLFAQIIAAAAYSFPDSESDAVAGVDPAQSANHEEIRLSLSKGADYSGADERQGSLRLNTRLNHSRSSQTLRV</sequence>
<evidence type="ECO:0000313" key="2">
    <source>
        <dbReference type="Proteomes" id="UP000784294"/>
    </source>
</evidence>
<dbReference type="EMBL" id="CAAALY010087337">
    <property type="protein sequence ID" value="VEL27447.1"/>
    <property type="molecule type" value="Genomic_DNA"/>
</dbReference>
<organism evidence="1 2">
    <name type="scientific">Protopolystoma xenopodis</name>
    <dbReference type="NCBI Taxonomy" id="117903"/>
    <lineage>
        <taxon>Eukaryota</taxon>
        <taxon>Metazoa</taxon>
        <taxon>Spiralia</taxon>
        <taxon>Lophotrochozoa</taxon>
        <taxon>Platyhelminthes</taxon>
        <taxon>Monogenea</taxon>
        <taxon>Polyopisthocotylea</taxon>
        <taxon>Polystomatidea</taxon>
        <taxon>Polystomatidae</taxon>
        <taxon>Protopolystoma</taxon>
    </lineage>
</organism>
<dbReference type="Proteomes" id="UP000784294">
    <property type="component" value="Unassembled WGS sequence"/>
</dbReference>